<dbReference type="PANTHER" id="PTHR12358">
    <property type="entry name" value="SPHINGOSINE KINASE"/>
    <property type="match status" value="1"/>
</dbReference>
<name>A0A317ESE0_9SPHI</name>
<dbReference type="Proteomes" id="UP000245379">
    <property type="component" value="Unassembled WGS sequence"/>
</dbReference>
<dbReference type="SMART" id="SM00046">
    <property type="entry name" value="DAGKc"/>
    <property type="match status" value="1"/>
</dbReference>
<dbReference type="GO" id="GO:0005886">
    <property type="term" value="C:plasma membrane"/>
    <property type="evidence" value="ECO:0007669"/>
    <property type="project" value="TreeGrafter"/>
</dbReference>
<evidence type="ECO:0000259" key="12">
    <source>
        <dbReference type="PROSITE" id="PS50146"/>
    </source>
</evidence>
<comment type="caution">
    <text evidence="13">The sequence shown here is derived from an EMBL/GenBank/DDBJ whole genome shotgun (WGS) entry which is preliminary data.</text>
</comment>
<dbReference type="AlphaFoldDB" id="A0A317ESE0"/>
<dbReference type="GO" id="GO:0016301">
    <property type="term" value="F:kinase activity"/>
    <property type="evidence" value="ECO:0007669"/>
    <property type="project" value="UniProtKB-KW"/>
</dbReference>
<keyword evidence="3" id="KW-0808">Transferase</keyword>
<dbReference type="RefSeq" id="WP_109925838.1">
    <property type="nucleotide sequence ID" value="NZ_QGNZ01000002.1"/>
</dbReference>
<evidence type="ECO:0000256" key="11">
    <source>
        <dbReference type="ARBA" id="ARBA00023264"/>
    </source>
</evidence>
<keyword evidence="14" id="KW-1185">Reference proteome</keyword>
<dbReference type="Pfam" id="PF19279">
    <property type="entry name" value="YegS_C"/>
    <property type="match status" value="1"/>
</dbReference>
<dbReference type="Gene3D" id="2.60.200.40">
    <property type="match status" value="1"/>
</dbReference>
<keyword evidence="4" id="KW-0479">Metal-binding</keyword>
<dbReference type="EMBL" id="QGNZ01000002">
    <property type="protein sequence ID" value="PWS28078.1"/>
    <property type="molecule type" value="Genomic_DNA"/>
</dbReference>
<keyword evidence="9" id="KW-0443">Lipid metabolism</keyword>
<dbReference type="InterPro" id="IPR045540">
    <property type="entry name" value="YegS/DAGK_C"/>
</dbReference>
<dbReference type="NCBIfam" id="TIGR00147">
    <property type="entry name" value="YegS/Rv2252/BmrU family lipid kinase"/>
    <property type="match status" value="1"/>
</dbReference>
<evidence type="ECO:0000256" key="6">
    <source>
        <dbReference type="ARBA" id="ARBA00022777"/>
    </source>
</evidence>
<evidence type="ECO:0000256" key="10">
    <source>
        <dbReference type="ARBA" id="ARBA00023209"/>
    </source>
</evidence>
<evidence type="ECO:0000256" key="1">
    <source>
        <dbReference type="ARBA" id="ARBA00001946"/>
    </source>
</evidence>
<evidence type="ECO:0000256" key="8">
    <source>
        <dbReference type="ARBA" id="ARBA00022842"/>
    </source>
</evidence>
<evidence type="ECO:0000256" key="7">
    <source>
        <dbReference type="ARBA" id="ARBA00022840"/>
    </source>
</evidence>
<proteinExistence type="predicted"/>
<dbReference type="InterPro" id="IPR005218">
    <property type="entry name" value="Diacylglycerol/lipid_kinase"/>
</dbReference>
<keyword evidence="11" id="KW-1208">Phospholipid metabolism</keyword>
<organism evidence="13 14">
    <name type="scientific">Pedobacter yonginense</name>
    <dbReference type="NCBI Taxonomy" id="651869"/>
    <lineage>
        <taxon>Bacteria</taxon>
        <taxon>Pseudomonadati</taxon>
        <taxon>Bacteroidota</taxon>
        <taxon>Sphingobacteriia</taxon>
        <taxon>Sphingobacteriales</taxon>
        <taxon>Sphingobacteriaceae</taxon>
        <taxon>Pedobacter</taxon>
    </lineage>
</organism>
<keyword evidence="6 13" id="KW-0418">Kinase</keyword>
<keyword evidence="5" id="KW-0547">Nucleotide-binding</keyword>
<evidence type="ECO:0000256" key="5">
    <source>
        <dbReference type="ARBA" id="ARBA00022741"/>
    </source>
</evidence>
<keyword evidence="2" id="KW-0444">Lipid biosynthesis</keyword>
<dbReference type="PROSITE" id="PS50146">
    <property type="entry name" value="DAGK"/>
    <property type="match status" value="1"/>
</dbReference>
<dbReference type="InterPro" id="IPR050187">
    <property type="entry name" value="Lipid_Phosphate_FormReg"/>
</dbReference>
<dbReference type="Gene3D" id="3.40.50.10330">
    <property type="entry name" value="Probable inorganic polyphosphate/atp-NAD kinase, domain 1"/>
    <property type="match status" value="1"/>
</dbReference>
<dbReference type="GO" id="GO:0005524">
    <property type="term" value="F:ATP binding"/>
    <property type="evidence" value="ECO:0007669"/>
    <property type="project" value="UniProtKB-KW"/>
</dbReference>
<keyword evidence="8" id="KW-0460">Magnesium</keyword>
<dbReference type="GO" id="GO:0046872">
    <property type="term" value="F:metal ion binding"/>
    <property type="evidence" value="ECO:0007669"/>
    <property type="project" value="UniProtKB-KW"/>
</dbReference>
<evidence type="ECO:0000313" key="13">
    <source>
        <dbReference type="EMBL" id="PWS28078.1"/>
    </source>
</evidence>
<evidence type="ECO:0000256" key="2">
    <source>
        <dbReference type="ARBA" id="ARBA00022516"/>
    </source>
</evidence>
<dbReference type="SUPFAM" id="SSF111331">
    <property type="entry name" value="NAD kinase/diacylglycerol kinase-like"/>
    <property type="match status" value="1"/>
</dbReference>
<evidence type="ECO:0000256" key="3">
    <source>
        <dbReference type="ARBA" id="ARBA00022679"/>
    </source>
</evidence>
<sequence>MIAKIVYFLYFKNYRLFCTLILFNLQSKNNILFIINPISGGKGKLRIPDFIDKYLDKEKFSPNFIFTEYIGHAGELADEASLKNFDIIVAAGGDGTINEVATKVLKHNKILGILPLGSGNGLARFLNIPKNLRQAISLINNLKIEKIDSATFNNKSFFNLAGMGFDAHLSAVFSSDKKRGLSGYVKLGFKEVFNYQPQVYTINIDGVEHKRKAFAVTIANSSQYGNDVFIAPSASVKDGLLDVCIIKPFSLLKLPVLSYVMLKGRAETSDMIEIIKGKNIKITRQEAGAVHVDGEPLQMGVEIEALVNPLSLQVIVP</sequence>
<dbReference type="InterPro" id="IPR001206">
    <property type="entry name" value="Diacylglycerol_kinase_cat_dom"/>
</dbReference>
<accession>A0A317ESE0</accession>
<feature type="domain" description="DAGKc" evidence="12">
    <location>
        <begin position="26"/>
        <end position="156"/>
    </location>
</feature>
<dbReference type="InterPro" id="IPR016064">
    <property type="entry name" value="NAD/diacylglycerol_kinase_sf"/>
</dbReference>
<reference evidence="13 14" key="1">
    <citation type="submission" date="2018-05" db="EMBL/GenBank/DDBJ databases">
        <title>Pedobacter paludis sp. nov., isolated from wetland soil.</title>
        <authorList>
            <person name="Zhang Y."/>
            <person name="Wang G."/>
        </authorList>
    </citation>
    <scope>NUCLEOTIDE SEQUENCE [LARGE SCALE GENOMIC DNA]</scope>
    <source>
        <strain evidence="13 14">KCTC22721</strain>
    </source>
</reference>
<comment type="cofactor">
    <cofactor evidence="1">
        <name>Mg(2+)</name>
        <dbReference type="ChEBI" id="CHEBI:18420"/>
    </cofactor>
</comment>
<dbReference type="Pfam" id="PF00781">
    <property type="entry name" value="DAGK_cat"/>
    <property type="match status" value="1"/>
</dbReference>
<evidence type="ECO:0000313" key="14">
    <source>
        <dbReference type="Proteomes" id="UP000245379"/>
    </source>
</evidence>
<evidence type="ECO:0000256" key="4">
    <source>
        <dbReference type="ARBA" id="ARBA00022723"/>
    </source>
</evidence>
<protein>
    <submittedName>
        <fullName evidence="13">Diacylglycerol kinase</fullName>
    </submittedName>
</protein>
<gene>
    <name evidence="13" type="ORF">DHW03_11015</name>
</gene>
<keyword evidence="7" id="KW-0067">ATP-binding</keyword>
<dbReference type="OrthoDB" id="9786026at2"/>
<dbReference type="InterPro" id="IPR017438">
    <property type="entry name" value="ATP-NAD_kinase_N"/>
</dbReference>
<dbReference type="GO" id="GO:0008654">
    <property type="term" value="P:phospholipid biosynthetic process"/>
    <property type="evidence" value="ECO:0007669"/>
    <property type="project" value="UniProtKB-KW"/>
</dbReference>
<dbReference type="PANTHER" id="PTHR12358:SF106">
    <property type="entry name" value="LIPID KINASE YEGS"/>
    <property type="match status" value="1"/>
</dbReference>
<keyword evidence="10" id="KW-0594">Phospholipid biosynthesis</keyword>
<evidence type="ECO:0000256" key="9">
    <source>
        <dbReference type="ARBA" id="ARBA00023098"/>
    </source>
</evidence>